<accession>A0A0L7L0F2</accession>
<dbReference type="InterPro" id="IPR033116">
    <property type="entry name" value="TRYPSIN_SER"/>
</dbReference>
<feature type="domain" description="Peptidase S1" evidence="6">
    <location>
        <begin position="80"/>
        <end position="345"/>
    </location>
</feature>
<dbReference type="PRINTS" id="PR00722">
    <property type="entry name" value="CHYMOTRYPSIN"/>
</dbReference>
<keyword evidence="8" id="KW-1185">Reference proteome</keyword>
<dbReference type="AlphaFoldDB" id="A0A0L7L0F2"/>
<sequence length="346" mass="37417">MVMYESLYSRCTSSDPQSVCCGPPRKLVNNTNLKCRGLLTASPPDPNSQCCGRDARVGNKITGAGFTFNAEDLMFKPFDVLGGNETTVDQYPWLALIEYTKDNGPIRTMCGGALISGRYVLTAAHCVTGQILSYGSPRNVRLGEYDTSHVGKDCAVVEAGGEDCNDGIVTIGIEESIPHSDYNKNGQNSKNRNDIALIRLAQSAPFTDFIRPICLPSVDTARNPPNPFTLFAAGWGAVSETQPSSAIKLHVDLPYVSPDTCQNAYRAPGRNVALWKGQMCAGGQPGKDSCKGDSGGPLMYENTDKRIYEVMGVVSFGPSPCGLPDIPGVYTKVYEYDTWIRSQIKV</sequence>
<dbReference type="PROSITE" id="PS00135">
    <property type="entry name" value="TRYPSIN_SER"/>
    <property type="match status" value="1"/>
</dbReference>
<evidence type="ECO:0000313" key="8">
    <source>
        <dbReference type="Proteomes" id="UP000037510"/>
    </source>
</evidence>
<dbReference type="InterPro" id="IPR018114">
    <property type="entry name" value="TRYPSIN_HIS"/>
</dbReference>
<comment type="caution">
    <text evidence="7">The sequence shown here is derived from an EMBL/GenBank/DDBJ whole genome shotgun (WGS) entry which is preliminary data.</text>
</comment>
<dbReference type="CDD" id="cd00190">
    <property type="entry name" value="Tryp_SPc"/>
    <property type="match status" value="1"/>
</dbReference>
<evidence type="ECO:0000256" key="1">
    <source>
        <dbReference type="ARBA" id="ARBA00022729"/>
    </source>
</evidence>
<keyword evidence="3" id="KW-0325">Glycoprotein</keyword>
<keyword evidence="5" id="KW-0720">Serine protease</keyword>
<dbReference type="InterPro" id="IPR009003">
    <property type="entry name" value="Peptidase_S1_PA"/>
</dbReference>
<reference evidence="7 8" key="1">
    <citation type="journal article" date="2015" name="Genome Biol. Evol.">
        <title>The genome of winter moth (Operophtera brumata) provides a genomic perspective on sexual dimorphism and phenology.</title>
        <authorList>
            <person name="Derks M.F."/>
            <person name="Smit S."/>
            <person name="Salis L."/>
            <person name="Schijlen E."/>
            <person name="Bossers A."/>
            <person name="Mateman C."/>
            <person name="Pijl A.S."/>
            <person name="de Ridder D."/>
            <person name="Groenen M.A."/>
            <person name="Visser M.E."/>
            <person name="Megens H.J."/>
        </authorList>
    </citation>
    <scope>NUCLEOTIDE SEQUENCE [LARGE SCALE GENOMIC DNA]</scope>
    <source>
        <strain evidence="7">WM2013NL</strain>
        <tissue evidence="7">Head and thorax</tissue>
    </source>
</reference>
<dbReference type="InterPro" id="IPR051487">
    <property type="entry name" value="Ser/Thr_Proteases_Immune/Dev"/>
</dbReference>
<evidence type="ECO:0000313" key="7">
    <source>
        <dbReference type="EMBL" id="KOB68749.1"/>
    </source>
</evidence>
<dbReference type="PROSITE" id="PS50240">
    <property type="entry name" value="TRYPSIN_DOM"/>
    <property type="match status" value="1"/>
</dbReference>
<protein>
    <submittedName>
        <fullName evidence="7">Prophenol oxidase activating enzyme 3</fullName>
    </submittedName>
</protein>
<evidence type="ECO:0000256" key="3">
    <source>
        <dbReference type="ARBA" id="ARBA00023180"/>
    </source>
</evidence>
<dbReference type="InterPro" id="IPR001254">
    <property type="entry name" value="Trypsin_dom"/>
</dbReference>
<gene>
    <name evidence="7" type="ORF">OBRU01_17750</name>
</gene>
<dbReference type="GO" id="GO:0006508">
    <property type="term" value="P:proteolysis"/>
    <property type="evidence" value="ECO:0007669"/>
    <property type="project" value="UniProtKB-KW"/>
</dbReference>
<dbReference type="SMART" id="SM00020">
    <property type="entry name" value="Tryp_SPc"/>
    <property type="match status" value="1"/>
</dbReference>
<dbReference type="Proteomes" id="UP000037510">
    <property type="component" value="Unassembled WGS sequence"/>
</dbReference>
<comment type="similarity">
    <text evidence="4">Belongs to the peptidase S1 family. CLIP subfamily.</text>
</comment>
<organism evidence="7 8">
    <name type="scientific">Operophtera brumata</name>
    <name type="common">Winter moth</name>
    <name type="synonym">Phalaena brumata</name>
    <dbReference type="NCBI Taxonomy" id="104452"/>
    <lineage>
        <taxon>Eukaryota</taxon>
        <taxon>Metazoa</taxon>
        <taxon>Ecdysozoa</taxon>
        <taxon>Arthropoda</taxon>
        <taxon>Hexapoda</taxon>
        <taxon>Insecta</taxon>
        <taxon>Pterygota</taxon>
        <taxon>Neoptera</taxon>
        <taxon>Endopterygota</taxon>
        <taxon>Lepidoptera</taxon>
        <taxon>Glossata</taxon>
        <taxon>Ditrysia</taxon>
        <taxon>Geometroidea</taxon>
        <taxon>Geometridae</taxon>
        <taxon>Larentiinae</taxon>
        <taxon>Operophtera</taxon>
    </lineage>
</organism>
<keyword evidence="2" id="KW-1015">Disulfide bond</keyword>
<keyword evidence="1" id="KW-0732">Signal</keyword>
<dbReference type="EMBL" id="JTDY01003981">
    <property type="protein sequence ID" value="KOB68749.1"/>
    <property type="molecule type" value="Genomic_DNA"/>
</dbReference>
<evidence type="ECO:0000256" key="2">
    <source>
        <dbReference type="ARBA" id="ARBA00023157"/>
    </source>
</evidence>
<dbReference type="FunFam" id="2.40.10.10:FF:000028">
    <property type="entry name" value="Serine protease easter"/>
    <property type="match status" value="1"/>
</dbReference>
<name>A0A0L7L0F2_OPEBR</name>
<keyword evidence="5" id="KW-0378">Hydrolase</keyword>
<dbReference type="SUPFAM" id="SSF50494">
    <property type="entry name" value="Trypsin-like serine proteases"/>
    <property type="match status" value="1"/>
</dbReference>
<dbReference type="PROSITE" id="PS00134">
    <property type="entry name" value="TRYPSIN_HIS"/>
    <property type="match status" value="1"/>
</dbReference>
<evidence type="ECO:0000256" key="4">
    <source>
        <dbReference type="ARBA" id="ARBA00024195"/>
    </source>
</evidence>
<evidence type="ECO:0000256" key="5">
    <source>
        <dbReference type="RuleBase" id="RU363034"/>
    </source>
</evidence>
<keyword evidence="5" id="KW-0645">Protease</keyword>
<dbReference type="InterPro" id="IPR001314">
    <property type="entry name" value="Peptidase_S1A"/>
</dbReference>
<dbReference type="PANTHER" id="PTHR24256">
    <property type="entry name" value="TRYPTASE-RELATED"/>
    <property type="match status" value="1"/>
</dbReference>
<dbReference type="Pfam" id="PF00089">
    <property type="entry name" value="Trypsin"/>
    <property type="match status" value="1"/>
</dbReference>
<proteinExistence type="inferred from homology"/>
<dbReference type="GO" id="GO:0004252">
    <property type="term" value="F:serine-type endopeptidase activity"/>
    <property type="evidence" value="ECO:0007669"/>
    <property type="project" value="InterPro"/>
</dbReference>
<dbReference type="Gene3D" id="2.40.10.10">
    <property type="entry name" value="Trypsin-like serine proteases"/>
    <property type="match status" value="2"/>
</dbReference>
<dbReference type="InterPro" id="IPR043504">
    <property type="entry name" value="Peptidase_S1_PA_chymotrypsin"/>
</dbReference>
<dbReference type="STRING" id="104452.A0A0L7L0F2"/>
<evidence type="ECO:0000259" key="6">
    <source>
        <dbReference type="PROSITE" id="PS50240"/>
    </source>
</evidence>